<comment type="caution">
    <text evidence="1">The sequence shown here is derived from an EMBL/GenBank/DDBJ whole genome shotgun (WGS) entry which is preliminary data.</text>
</comment>
<accession>A0A9Q0MYU7</accession>
<gene>
    <name evidence="1" type="ORF">Bhyg_13111</name>
</gene>
<evidence type="ECO:0000313" key="1">
    <source>
        <dbReference type="EMBL" id="KAJ6640361.1"/>
    </source>
</evidence>
<dbReference type="EMBL" id="WJQU01000003">
    <property type="protein sequence ID" value="KAJ6640361.1"/>
    <property type="molecule type" value="Genomic_DNA"/>
</dbReference>
<organism evidence="1 2">
    <name type="scientific">Pseudolycoriella hygida</name>
    <dbReference type="NCBI Taxonomy" id="35572"/>
    <lineage>
        <taxon>Eukaryota</taxon>
        <taxon>Metazoa</taxon>
        <taxon>Ecdysozoa</taxon>
        <taxon>Arthropoda</taxon>
        <taxon>Hexapoda</taxon>
        <taxon>Insecta</taxon>
        <taxon>Pterygota</taxon>
        <taxon>Neoptera</taxon>
        <taxon>Endopterygota</taxon>
        <taxon>Diptera</taxon>
        <taxon>Nematocera</taxon>
        <taxon>Sciaroidea</taxon>
        <taxon>Sciaridae</taxon>
        <taxon>Pseudolycoriella</taxon>
    </lineage>
</organism>
<protein>
    <submittedName>
        <fullName evidence="1">Uncharacterized protein</fullName>
    </submittedName>
</protein>
<name>A0A9Q0MYU7_9DIPT</name>
<dbReference type="Proteomes" id="UP001151699">
    <property type="component" value="Chromosome X"/>
</dbReference>
<keyword evidence="2" id="KW-1185">Reference proteome</keyword>
<dbReference type="AlphaFoldDB" id="A0A9Q0MYU7"/>
<evidence type="ECO:0000313" key="2">
    <source>
        <dbReference type="Proteomes" id="UP001151699"/>
    </source>
</evidence>
<reference evidence="1" key="1">
    <citation type="submission" date="2022-07" db="EMBL/GenBank/DDBJ databases">
        <authorList>
            <person name="Trinca V."/>
            <person name="Uliana J.V.C."/>
            <person name="Torres T.T."/>
            <person name="Ward R.J."/>
            <person name="Monesi N."/>
        </authorList>
    </citation>
    <scope>NUCLEOTIDE SEQUENCE</scope>
    <source>
        <strain evidence="1">HSMRA1968</strain>
        <tissue evidence="1">Whole embryos</tissue>
    </source>
</reference>
<proteinExistence type="predicted"/>
<sequence>MNISKKVREEVECKGEKNSCLPDRPPVVPFENVCLLGFGDFTALDSLSLHRVRSSDRCGRLRSSDGGFTSENLHNSEIKDTNIRYGTEHDTQNNHERYEIIPNIHSDSVCNSTKTIEIDYAEFLHGNKYFLMRRVGMGYMYVMRITIRRVLGLRIQKSMHKKLA</sequence>